<evidence type="ECO:0000313" key="1">
    <source>
        <dbReference type="EMBL" id="JAP15386.1"/>
    </source>
</evidence>
<sequence length="62" mass="7274">MCNLKYRLIRKVGHGLESKLCGLFTFDAPPVSDSPIIHYFWRIRHAPLDIIEVSEQHRLELL</sequence>
<proteinExistence type="predicted"/>
<organism evidence="1">
    <name type="scientific">Solanum chacoense</name>
    <name type="common">Chaco potato</name>
    <dbReference type="NCBI Taxonomy" id="4108"/>
    <lineage>
        <taxon>Eukaryota</taxon>
        <taxon>Viridiplantae</taxon>
        <taxon>Streptophyta</taxon>
        <taxon>Embryophyta</taxon>
        <taxon>Tracheophyta</taxon>
        <taxon>Spermatophyta</taxon>
        <taxon>Magnoliopsida</taxon>
        <taxon>eudicotyledons</taxon>
        <taxon>Gunneridae</taxon>
        <taxon>Pentapetalae</taxon>
        <taxon>asterids</taxon>
        <taxon>lamiids</taxon>
        <taxon>Solanales</taxon>
        <taxon>Solanaceae</taxon>
        <taxon>Solanoideae</taxon>
        <taxon>Solaneae</taxon>
        <taxon>Solanum</taxon>
    </lineage>
</organism>
<reference evidence="1" key="1">
    <citation type="submission" date="2015-12" db="EMBL/GenBank/DDBJ databases">
        <title>Gene expression during late stages of embryo sac development: a critical building block for successful pollen-pistil interactions.</title>
        <authorList>
            <person name="Liu Y."/>
            <person name="Joly V."/>
            <person name="Sabar M."/>
            <person name="Matton D.P."/>
        </authorList>
    </citation>
    <scope>NUCLEOTIDE SEQUENCE</scope>
</reference>
<protein>
    <submittedName>
        <fullName evidence="1">Putative ovule protein</fullName>
    </submittedName>
</protein>
<accession>A0A0V0H5L6</accession>
<dbReference type="AlphaFoldDB" id="A0A0V0H5L6"/>
<dbReference type="EMBL" id="GEDG01025242">
    <property type="protein sequence ID" value="JAP15386.1"/>
    <property type="molecule type" value="Transcribed_RNA"/>
</dbReference>
<name>A0A0V0H5L6_SOLCH</name>